<keyword evidence="2" id="KW-0677">Repeat</keyword>
<dbReference type="Proteomes" id="UP000198440">
    <property type="component" value="Unassembled WGS sequence"/>
</dbReference>
<dbReference type="AlphaFoldDB" id="A0A239CMK6"/>
<reference evidence="4 5" key="1">
    <citation type="submission" date="2017-06" db="EMBL/GenBank/DDBJ databases">
        <authorList>
            <person name="Kim H.J."/>
            <person name="Triplett B.A."/>
        </authorList>
    </citation>
    <scope>NUCLEOTIDE SEQUENCE [LARGE SCALE GENOMIC DNA]</scope>
    <source>
        <strain evidence="4 5">DSM 11445</strain>
    </source>
</reference>
<evidence type="ECO:0000256" key="2">
    <source>
        <dbReference type="ARBA" id="ARBA00022737"/>
    </source>
</evidence>
<dbReference type="RefSeq" id="WP_089276895.1">
    <property type="nucleotide sequence ID" value="NZ_FZON01000007.1"/>
</dbReference>
<evidence type="ECO:0000256" key="1">
    <source>
        <dbReference type="ARBA" id="ARBA00022614"/>
    </source>
</evidence>
<evidence type="ECO:0000313" key="5">
    <source>
        <dbReference type="Proteomes" id="UP000198440"/>
    </source>
</evidence>
<dbReference type="EMBL" id="FZON01000007">
    <property type="protein sequence ID" value="SNS21360.1"/>
    <property type="molecule type" value="Genomic_DNA"/>
</dbReference>
<evidence type="ECO:0008006" key="6">
    <source>
        <dbReference type="Google" id="ProtNLM"/>
    </source>
</evidence>
<name>A0A239CMK6_9RHOB</name>
<gene>
    <name evidence="4" type="ORF">SAMN04488078_100780</name>
</gene>
<feature type="chain" id="PRO_5012037261" description="Internalin-A" evidence="3">
    <location>
        <begin position="19"/>
        <end position="355"/>
    </location>
</feature>
<dbReference type="PANTHER" id="PTHR46652:SF3">
    <property type="entry name" value="LEUCINE-RICH REPEAT-CONTAINING PROTEIN 9"/>
    <property type="match status" value="1"/>
</dbReference>
<keyword evidence="3" id="KW-0732">Signal</keyword>
<evidence type="ECO:0000256" key="3">
    <source>
        <dbReference type="SAM" id="SignalP"/>
    </source>
</evidence>
<evidence type="ECO:0000313" key="4">
    <source>
        <dbReference type="EMBL" id="SNS21360.1"/>
    </source>
</evidence>
<dbReference type="SUPFAM" id="SSF52058">
    <property type="entry name" value="L domain-like"/>
    <property type="match status" value="1"/>
</dbReference>
<dbReference type="Gene3D" id="3.80.10.10">
    <property type="entry name" value="Ribonuclease Inhibitor"/>
    <property type="match status" value="1"/>
</dbReference>
<dbReference type="InterPro" id="IPR032675">
    <property type="entry name" value="LRR_dom_sf"/>
</dbReference>
<dbReference type="OrthoDB" id="7849984at2"/>
<keyword evidence="1" id="KW-0433">Leucine-rich repeat</keyword>
<feature type="signal peptide" evidence="3">
    <location>
        <begin position="1"/>
        <end position="18"/>
    </location>
</feature>
<sequence>MFRSLSFALAVSAFGAAAQDCVPLGDVCLTPDDTEVRLGPDTLGDLHKLAQTPWVTAVRLKGDGDATRAVDLTPIGDLPSLTYLRVDDLPGARWDTLDQPGIVAIRLKDNGITDFGFLAGMPLLRGLWIKEDLGLSDLPRETLGTVENLRLNGPDLRDLNADGALVNLKILGFGNVSLPDLQGLGPTPALEVLNVEGEQIDSLDGLIVGPAFKDLLAKESSLTDISALAPAENLTTVHAKNSRINDISALRGKTKLLTLFLTGTQVQDLSPVKDMTALQLLSFSDTPVTDISPLAGLPELVAIYMNVTRVTDFTPLLQSRKDIILRINSDQILASGLLPDFIANEGWKRGPLYEN</sequence>
<dbReference type="InterPro" id="IPR050836">
    <property type="entry name" value="SDS22/Internalin_LRR"/>
</dbReference>
<organism evidence="4 5">
    <name type="scientific">Antarctobacter heliothermus</name>
    <dbReference type="NCBI Taxonomy" id="74033"/>
    <lineage>
        <taxon>Bacteria</taxon>
        <taxon>Pseudomonadati</taxon>
        <taxon>Pseudomonadota</taxon>
        <taxon>Alphaproteobacteria</taxon>
        <taxon>Rhodobacterales</taxon>
        <taxon>Roseobacteraceae</taxon>
        <taxon>Antarctobacter</taxon>
    </lineage>
</organism>
<accession>A0A239CMK6</accession>
<dbReference type="PANTHER" id="PTHR46652">
    <property type="entry name" value="LEUCINE-RICH REPEAT AND IQ DOMAIN-CONTAINING PROTEIN 1-RELATED"/>
    <property type="match status" value="1"/>
</dbReference>
<proteinExistence type="predicted"/>
<protein>
    <recommendedName>
        <fullName evidence="6">Internalin-A</fullName>
    </recommendedName>
</protein>